<organism evidence="1 2">
    <name type="scientific">Amycolatopsis taiwanensis</name>
    <dbReference type="NCBI Taxonomy" id="342230"/>
    <lineage>
        <taxon>Bacteria</taxon>
        <taxon>Bacillati</taxon>
        <taxon>Actinomycetota</taxon>
        <taxon>Actinomycetes</taxon>
        <taxon>Pseudonocardiales</taxon>
        <taxon>Pseudonocardiaceae</taxon>
        <taxon>Amycolatopsis</taxon>
    </lineage>
</organism>
<dbReference type="RefSeq" id="WP_285485708.1">
    <property type="nucleotide sequence ID" value="NZ_BSTI01000001.1"/>
</dbReference>
<dbReference type="AlphaFoldDB" id="A0A9W6QWT0"/>
<evidence type="ECO:0000313" key="2">
    <source>
        <dbReference type="Proteomes" id="UP001165136"/>
    </source>
</evidence>
<gene>
    <name evidence="1" type="ORF">Atai01_05020</name>
</gene>
<reference evidence="1" key="1">
    <citation type="submission" date="2023-03" db="EMBL/GenBank/DDBJ databases">
        <title>Amycolatopsis taiwanensis NBRC 103393.</title>
        <authorList>
            <person name="Ichikawa N."/>
            <person name="Sato H."/>
            <person name="Tonouchi N."/>
        </authorList>
    </citation>
    <scope>NUCLEOTIDE SEQUENCE</scope>
    <source>
        <strain evidence="1">NBRC 103393</strain>
    </source>
</reference>
<dbReference type="Proteomes" id="UP001165136">
    <property type="component" value="Unassembled WGS sequence"/>
</dbReference>
<keyword evidence="2" id="KW-1185">Reference proteome</keyword>
<evidence type="ECO:0000313" key="1">
    <source>
        <dbReference type="EMBL" id="GLY63883.1"/>
    </source>
</evidence>
<proteinExistence type="predicted"/>
<sequence length="44" mass="4670">MPLLTYVSETENDPAVGEQAVTTLDIVRDRIARQGSAPPKGSGE</sequence>
<dbReference type="EMBL" id="BSTI01000001">
    <property type="protein sequence ID" value="GLY63883.1"/>
    <property type="molecule type" value="Genomic_DNA"/>
</dbReference>
<name>A0A9W6QWT0_9PSEU</name>
<protein>
    <submittedName>
        <fullName evidence="1">Uncharacterized protein</fullName>
    </submittedName>
</protein>
<comment type="caution">
    <text evidence="1">The sequence shown here is derived from an EMBL/GenBank/DDBJ whole genome shotgun (WGS) entry which is preliminary data.</text>
</comment>
<accession>A0A9W6QWT0</accession>